<dbReference type="SMART" id="SM00267">
    <property type="entry name" value="GGDEF"/>
    <property type="match status" value="1"/>
</dbReference>
<dbReference type="InterPro" id="IPR001633">
    <property type="entry name" value="EAL_dom"/>
</dbReference>
<dbReference type="Gene3D" id="3.20.20.450">
    <property type="entry name" value="EAL domain"/>
    <property type="match status" value="1"/>
</dbReference>
<dbReference type="EMBL" id="CP045851">
    <property type="protein sequence ID" value="QGG96604.1"/>
    <property type="molecule type" value="Genomic_DNA"/>
</dbReference>
<feature type="domain" description="GGDEF" evidence="3">
    <location>
        <begin position="349"/>
        <end position="482"/>
    </location>
</feature>
<dbReference type="InterPro" id="IPR029787">
    <property type="entry name" value="Nucleotide_cyclase"/>
</dbReference>
<dbReference type="SUPFAM" id="SSF55073">
    <property type="entry name" value="Nucleotide cyclase"/>
    <property type="match status" value="1"/>
</dbReference>
<dbReference type="CDD" id="cd01948">
    <property type="entry name" value="EAL"/>
    <property type="match status" value="1"/>
</dbReference>
<dbReference type="SUPFAM" id="SSF141868">
    <property type="entry name" value="EAL domain-like"/>
    <property type="match status" value="1"/>
</dbReference>
<evidence type="ECO:0000313" key="5">
    <source>
        <dbReference type="Proteomes" id="UP000334019"/>
    </source>
</evidence>
<evidence type="ECO:0000313" key="4">
    <source>
        <dbReference type="EMBL" id="QGG96604.1"/>
    </source>
</evidence>
<dbReference type="PROSITE" id="PS50887">
    <property type="entry name" value="GGDEF"/>
    <property type="match status" value="1"/>
</dbReference>
<name>A0A5Q2RMA4_9ACTN</name>
<dbReference type="PANTHER" id="PTHR44757:SF2">
    <property type="entry name" value="BIOFILM ARCHITECTURE MAINTENANCE PROTEIN MBAA"/>
    <property type="match status" value="1"/>
</dbReference>
<dbReference type="RefSeq" id="WP_153760708.1">
    <property type="nucleotide sequence ID" value="NZ_CP045851.1"/>
</dbReference>
<accession>A0A5Q2RMA4</accession>
<dbReference type="InterPro" id="IPR035919">
    <property type="entry name" value="EAL_sf"/>
</dbReference>
<dbReference type="InterPro" id="IPR000014">
    <property type="entry name" value="PAS"/>
</dbReference>
<dbReference type="Gene3D" id="3.30.450.40">
    <property type="match status" value="1"/>
</dbReference>
<dbReference type="NCBIfam" id="TIGR00229">
    <property type="entry name" value="sensory_box"/>
    <property type="match status" value="1"/>
</dbReference>
<dbReference type="InterPro" id="IPR000160">
    <property type="entry name" value="GGDEF_dom"/>
</dbReference>
<dbReference type="InterPro" id="IPR052155">
    <property type="entry name" value="Biofilm_reg_signaling"/>
</dbReference>
<reference evidence="4 5" key="1">
    <citation type="submission" date="2019-11" db="EMBL/GenBank/DDBJ databases">
        <authorList>
            <person name="He Y."/>
        </authorList>
    </citation>
    <scope>NUCLEOTIDE SEQUENCE [LARGE SCALE GENOMIC DNA]</scope>
    <source>
        <strain evidence="4 5">SCSIO 58843</strain>
    </source>
</reference>
<dbReference type="PROSITE" id="PS50883">
    <property type="entry name" value="EAL"/>
    <property type="match status" value="1"/>
</dbReference>
<dbReference type="PANTHER" id="PTHR44757">
    <property type="entry name" value="DIGUANYLATE CYCLASE DGCP"/>
    <property type="match status" value="1"/>
</dbReference>
<dbReference type="Pfam" id="PF13185">
    <property type="entry name" value="GAF_2"/>
    <property type="match status" value="1"/>
</dbReference>
<proteinExistence type="predicted"/>
<dbReference type="NCBIfam" id="TIGR00254">
    <property type="entry name" value="GGDEF"/>
    <property type="match status" value="1"/>
</dbReference>
<dbReference type="KEGG" id="atq:GH723_16690"/>
<dbReference type="Gene3D" id="3.30.70.270">
    <property type="match status" value="1"/>
</dbReference>
<dbReference type="SMART" id="SM00091">
    <property type="entry name" value="PAS"/>
    <property type="match status" value="1"/>
</dbReference>
<dbReference type="Pfam" id="PF00563">
    <property type="entry name" value="EAL"/>
    <property type="match status" value="1"/>
</dbReference>
<dbReference type="SUPFAM" id="SSF55781">
    <property type="entry name" value="GAF domain-like"/>
    <property type="match status" value="1"/>
</dbReference>
<dbReference type="Pfam" id="PF00990">
    <property type="entry name" value="GGDEF"/>
    <property type="match status" value="1"/>
</dbReference>
<dbReference type="SUPFAM" id="SSF55785">
    <property type="entry name" value="PYP-like sensor domain (PAS domain)"/>
    <property type="match status" value="1"/>
</dbReference>
<feature type="domain" description="EAL" evidence="2">
    <location>
        <begin position="491"/>
        <end position="747"/>
    </location>
</feature>
<evidence type="ECO:0000259" key="1">
    <source>
        <dbReference type="PROSITE" id="PS50112"/>
    </source>
</evidence>
<dbReference type="PROSITE" id="PS50112">
    <property type="entry name" value="PAS"/>
    <property type="match status" value="1"/>
</dbReference>
<gene>
    <name evidence="4" type="ORF">GH723_16690</name>
</gene>
<dbReference type="InterPro" id="IPR035965">
    <property type="entry name" value="PAS-like_dom_sf"/>
</dbReference>
<sequence>MARSSRRNEPVLPFPPSVADVDPLPPASLLAHVSDLVAVVDAKGEIRAVSGSVERRLGHRPDRLIGAPVATLFVADHAEVPPEVLDRVFLARGTHGPITLLALDADGRPRPVEAMIENRLEWDTERSADPTSGSVVVTAVDLTERRMIDAALTEQRSVLEAIARGAAVDDTAARLVERLGRWIPDAASAVLLLEPDGRWRIAAESNVPSPLYQALDHSDAASPVGKAIARLPDRTTAVTLGEPSWFAIRAACRTTGVESFWVRPFRVTGDERPCGALFVIRNDRRVPTDAESDLVEQSAHLAAIAVERQSAVLALEHAAVHDELTGLPNRALLVDRIEQAIGRAQRTGSRVGVLFVDIDRFKHVNDTLGHATGDAVLCAVADRLHETLRAGDAVGRLNGDEFLMVCSDVDSAAGILTVAQRVVESFAEPIRAGAAEMRVRVSIGVAVTEDADARAEDVVRNAEHAMIRAKERGRDGIVLYEEADHRRALSRVDIEQSLHGAHERGEIVLHYQPVIRLADRRQVGVEALVRWERPGLGLVHPADFIAVAEESGLIIPLGAWILEEAFRSAAAWPLPLRGGRIQVAINLSARQLSAPGLLDRVHGLLERTGVPPDAICFEVTESALVGNEELAVETLERLKALGAHIAIDDFGTGHATLDYLRRFSMADTLKIDRSFVQGLDSPSGQERAIVGASVALAHSLGIGVVAEGIETEAQLRAVVELGCDHAQGYLLGPPERFVQAASSSTER</sequence>
<feature type="domain" description="PAS" evidence="1">
    <location>
        <begin position="29"/>
        <end position="66"/>
    </location>
</feature>
<dbReference type="Proteomes" id="UP000334019">
    <property type="component" value="Chromosome"/>
</dbReference>
<dbReference type="InterPro" id="IPR043128">
    <property type="entry name" value="Rev_trsase/Diguanyl_cyclase"/>
</dbReference>
<dbReference type="InterPro" id="IPR003018">
    <property type="entry name" value="GAF"/>
</dbReference>
<dbReference type="CDD" id="cd01949">
    <property type="entry name" value="GGDEF"/>
    <property type="match status" value="1"/>
</dbReference>
<organism evidence="4 5">
    <name type="scientific">Actinomarinicola tropica</name>
    <dbReference type="NCBI Taxonomy" id="2789776"/>
    <lineage>
        <taxon>Bacteria</taxon>
        <taxon>Bacillati</taxon>
        <taxon>Actinomycetota</taxon>
        <taxon>Acidimicrobiia</taxon>
        <taxon>Acidimicrobiales</taxon>
        <taxon>Iamiaceae</taxon>
        <taxon>Actinomarinicola</taxon>
    </lineage>
</organism>
<dbReference type="AlphaFoldDB" id="A0A5Q2RMA4"/>
<dbReference type="SMART" id="SM00052">
    <property type="entry name" value="EAL"/>
    <property type="match status" value="1"/>
</dbReference>
<keyword evidence="5" id="KW-1185">Reference proteome</keyword>
<dbReference type="InterPro" id="IPR029016">
    <property type="entry name" value="GAF-like_dom_sf"/>
</dbReference>
<evidence type="ECO:0000259" key="3">
    <source>
        <dbReference type="PROSITE" id="PS50887"/>
    </source>
</evidence>
<protein>
    <submittedName>
        <fullName evidence="4">EAL domain-containing protein</fullName>
    </submittedName>
</protein>
<dbReference type="CDD" id="cd00130">
    <property type="entry name" value="PAS"/>
    <property type="match status" value="1"/>
</dbReference>
<dbReference type="Gene3D" id="3.30.450.20">
    <property type="entry name" value="PAS domain"/>
    <property type="match status" value="1"/>
</dbReference>
<evidence type="ECO:0000259" key="2">
    <source>
        <dbReference type="PROSITE" id="PS50883"/>
    </source>
</evidence>